<dbReference type="SUPFAM" id="SSF51412">
    <property type="entry name" value="Inosine monophosphate dehydrogenase (IMPDH)"/>
    <property type="match status" value="1"/>
</dbReference>
<dbReference type="EMBL" id="CP119936">
    <property type="protein sequence ID" value="WFD03283.1"/>
    <property type="molecule type" value="Genomic_DNA"/>
</dbReference>
<dbReference type="PANTHER" id="PTHR32332:SF31">
    <property type="entry name" value="2-NITROPROPANE DIOXYGENASE FAMILY, PUTATIVE (AFU_ORTHOLOGUE AFUA_2G09850)-RELATED"/>
    <property type="match status" value="1"/>
</dbReference>
<dbReference type="InterPro" id="IPR004136">
    <property type="entry name" value="NMO"/>
</dbReference>
<dbReference type="Pfam" id="PF03060">
    <property type="entry name" value="NMO"/>
    <property type="match status" value="2"/>
</dbReference>
<accession>A0AAF0E544</accession>
<dbReference type="PANTHER" id="PTHR32332">
    <property type="entry name" value="2-NITROPROPANE DIOXYGENASE"/>
    <property type="match status" value="1"/>
</dbReference>
<gene>
    <name evidence="4" type="ORF">MOBT1_001972</name>
</gene>
<proteinExistence type="predicted"/>
<protein>
    <submittedName>
        <fullName evidence="4">Nitronate monooxygenase</fullName>
        <ecNumber evidence="4">1.13.12.16</ecNumber>
    </submittedName>
</protein>
<keyword evidence="5" id="KW-1185">Reference proteome</keyword>
<organism evidence="4 5">
    <name type="scientific">Malassezia obtusa</name>
    <dbReference type="NCBI Taxonomy" id="76774"/>
    <lineage>
        <taxon>Eukaryota</taxon>
        <taxon>Fungi</taxon>
        <taxon>Dikarya</taxon>
        <taxon>Basidiomycota</taxon>
        <taxon>Ustilaginomycotina</taxon>
        <taxon>Malasseziomycetes</taxon>
        <taxon>Malasseziales</taxon>
        <taxon>Malasseziaceae</taxon>
        <taxon>Malassezia</taxon>
    </lineage>
</organism>
<dbReference type="AlphaFoldDB" id="A0AAF0E544"/>
<evidence type="ECO:0000256" key="3">
    <source>
        <dbReference type="ARBA" id="ARBA00023002"/>
    </source>
</evidence>
<name>A0AAF0E544_9BASI</name>
<keyword evidence="2" id="KW-0288">FMN</keyword>
<evidence type="ECO:0000256" key="1">
    <source>
        <dbReference type="ARBA" id="ARBA00022630"/>
    </source>
</evidence>
<evidence type="ECO:0000313" key="5">
    <source>
        <dbReference type="Proteomes" id="UP001214603"/>
    </source>
</evidence>
<dbReference type="Gene3D" id="3.20.20.70">
    <property type="entry name" value="Aldolase class I"/>
    <property type="match status" value="1"/>
</dbReference>
<evidence type="ECO:0000313" key="4">
    <source>
        <dbReference type="EMBL" id="WFD03283.1"/>
    </source>
</evidence>
<dbReference type="CDD" id="cd04730">
    <property type="entry name" value="NPD_like"/>
    <property type="match status" value="1"/>
</dbReference>
<reference evidence="4" key="1">
    <citation type="submission" date="2023-03" db="EMBL/GenBank/DDBJ databases">
        <title>Mating type loci evolution in Malassezia.</title>
        <authorList>
            <person name="Coelho M.A."/>
        </authorList>
    </citation>
    <scope>NUCLEOTIDE SEQUENCE</scope>
    <source>
        <strain evidence="4">CBS 7876</strain>
    </source>
</reference>
<dbReference type="InterPro" id="IPR013785">
    <property type="entry name" value="Aldolase_TIM"/>
</dbReference>
<sequence>MWRLPIVLGPMANAAGGRLAGAVSRAGGLGFLGAGYYAKDTLLTEIQAARAAGGGGDDGRLPVGIGFLAWRLEKLPRADAEALVDTALDAHPAALWFSYGPPGSAEAWCAYVRKKAANPAPALFVTASTLEDVHAANASKLVDAIVVQGLEAGGHGLGSGRPRDELLLDAVRATNAAERPKLLSAGGLADGRDIAGQLALGADAVVLGTRFLLTPEAAYTDAQKQLLLHAHGHDTVRSMAFDDARGTTDWPEGIDGRGLRSATVDEYDAAARGLSWHEQQQQQGRVPGIEARQERYRRAMADGESARMITWSGTGVGAMHDIVPAAELVERLAREAREALAAAQTRLGGARTP</sequence>
<keyword evidence="4" id="KW-0503">Monooxygenase</keyword>
<dbReference type="Proteomes" id="UP001214603">
    <property type="component" value="Chromosome 3"/>
</dbReference>
<evidence type="ECO:0000256" key="2">
    <source>
        <dbReference type="ARBA" id="ARBA00022643"/>
    </source>
</evidence>
<keyword evidence="1" id="KW-0285">Flavoprotein</keyword>
<dbReference type="EC" id="1.13.12.16" evidence="4"/>
<dbReference type="GO" id="GO:0018580">
    <property type="term" value="F:nitronate monooxygenase activity"/>
    <property type="evidence" value="ECO:0007669"/>
    <property type="project" value="UniProtKB-EC"/>
</dbReference>
<keyword evidence="3 4" id="KW-0560">Oxidoreductase</keyword>